<proteinExistence type="predicted"/>
<dbReference type="EMBL" id="FNEK01000151">
    <property type="protein sequence ID" value="SDM03451.1"/>
    <property type="molecule type" value="Genomic_DNA"/>
</dbReference>
<dbReference type="AlphaFoldDB" id="A0A1G9PY88"/>
<accession>A0A1G9PY88</accession>
<name>A0A1G9PY88_9RHOB</name>
<dbReference type="GO" id="GO:0016829">
    <property type="term" value="F:lyase activity"/>
    <property type="evidence" value="ECO:0007669"/>
    <property type="project" value="UniProtKB-KW"/>
</dbReference>
<organism evidence="1 2">
    <name type="scientific">Aliiruegeria lutimaris</name>
    <dbReference type="NCBI Taxonomy" id="571298"/>
    <lineage>
        <taxon>Bacteria</taxon>
        <taxon>Pseudomonadati</taxon>
        <taxon>Pseudomonadota</taxon>
        <taxon>Alphaproteobacteria</taxon>
        <taxon>Rhodobacterales</taxon>
        <taxon>Roseobacteraceae</taxon>
        <taxon>Aliiruegeria</taxon>
    </lineage>
</organism>
<keyword evidence="1" id="KW-0456">Lyase</keyword>
<dbReference type="STRING" id="571298.SAMN04488026_11514"/>
<dbReference type="Proteomes" id="UP000199382">
    <property type="component" value="Unassembled WGS sequence"/>
</dbReference>
<evidence type="ECO:0000313" key="1">
    <source>
        <dbReference type="EMBL" id="SDM03451.1"/>
    </source>
</evidence>
<evidence type="ECO:0000313" key="2">
    <source>
        <dbReference type="Proteomes" id="UP000199382"/>
    </source>
</evidence>
<gene>
    <name evidence="1" type="ORF">SAMN04488026_11514</name>
</gene>
<protein>
    <submittedName>
        <fullName evidence="1">O-acetylhomoserine (Thiol)-lyase</fullName>
    </submittedName>
</protein>
<reference evidence="1 2" key="1">
    <citation type="submission" date="2016-10" db="EMBL/GenBank/DDBJ databases">
        <authorList>
            <person name="de Groot N.N."/>
        </authorList>
    </citation>
    <scope>NUCLEOTIDE SEQUENCE [LARGE SCALE GENOMIC DNA]</scope>
    <source>
        <strain evidence="1 2">DSM 25294</strain>
    </source>
</reference>
<keyword evidence="2" id="KW-1185">Reference proteome</keyword>
<sequence>MVSVLHGFVDRFLKGVVVCEGLMGQFGLLERLPGRFDFVEFRGVFRQPFDGELVGALGECFPGQLAGVNRPVVEHQHHRQVQLARLRSVNPVDFA</sequence>